<dbReference type="PROSITE" id="PS51257">
    <property type="entry name" value="PROKAR_LIPOPROTEIN"/>
    <property type="match status" value="1"/>
</dbReference>
<dbReference type="SUPFAM" id="SSF53850">
    <property type="entry name" value="Periplasmic binding protein-like II"/>
    <property type="match status" value="1"/>
</dbReference>
<dbReference type="PANTHER" id="PTHR30429:SF0">
    <property type="entry name" value="METHIONINE-BINDING LIPOPROTEIN METQ"/>
    <property type="match status" value="1"/>
</dbReference>
<comment type="similarity">
    <text evidence="6">Belongs to the nlpA lipoprotein family.</text>
</comment>
<evidence type="ECO:0000313" key="9">
    <source>
        <dbReference type="EMBL" id="QHX42809.1"/>
    </source>
</evidence>
<gene>
    <name evidence="9" type="ORF">GWP43_04395</name>
</gene>
<protein>
    <recommendedName>
        <fullName evidence="6">Lipoprotein</fullName>
    </recommendedName>
</protein>
<feature type="chain" id="PRO_5026675164" description="Lipoprotein" evidence="8">
    <location>
        <begin position="21"/>
        <end position="267"/>
    </location>
</feature>
<sequence>MKKLLTFLLSAILCASLSVSCVKKEDSQNVLTVAASPEPHKALLELVTDDLAKENITLKVTEFTDYVTPNDAVETGEQFANFFQHVPYMDTFNKEHGYHLVSVGTVHIEPLALYSKKYGNLSEFKSGDTIAIPNDPTNEARALLLLESAHIITLREGAGLAATPQDITENPYNLQFKEIEAATLPRVLADVEGAIINGNYAIPAGLSAAKDGLLVEGKDSPYANVISVKQGNENDPRIKALIKALQSDKVRKYITEKYPNGEVVAAF</sequence>
<evidence type="ECO:0000256" key="1">
    <source>
        <dbReference type="ARBA" id="ARBA00004635"/>
    </source>
</evidence>
<evidence type="ECO:0000256" key="6">
    <source>
        <dbReference type="PIRNR" id="PIRNR002854"/>
    </source>
</evidence>
<accession>A0A6P1Y0B7</accession>
<name>A0A6P1Y0B7_9SPIR</name>
<dbReference type="PIRSF" id="PIRSF002854">
    <property type="entry name" value="MetQ"/>
    <property type="match status" value="1"/>
</dbReference>
<dbReference type="AlphaFoldDB" id="A0A6P1Y0B7"/>
<feature type="lipid moiety-binding region" description="S-diacylglycerol cysteine" evidence="7">
    <location>
        <position position="21"/>
    </location>
</feature>
<dbReference type="Proteomes" id="UP000464374">
    <property type="component" value="Chromosome"/>
</dbReference>
<evidence type="ECO:0000256" key="8">
    <source>
        <dbReference type="SAM" id="SignalP"/>
    </source>
</evidence>
<reference evidence="9 10" key="1">
    <citation type="submission" date="2020-01" db="EMBL/GenBank/DDBJ databases">
        <title>Complete genome sequence of a human oral phylogroup 1 Treponema sp. strain ATCC 700766, originally isolated from periodontitis dental plaque.</title>
        <authorList>
            <person name="Chan Y."/>
            <person name="Huo Y.-B."/>
            <person name="Yu X.-L."/>
            <person name="Zeng H."/>
            <person name="Leung W.-K."/>
            <person name="Watt R.M."/>
        </authorList>
    </citation>
    <scope>NUCLEOTIDE SEQUENCE [LARGE SCALE GENOMIC DNA]</scope>
    <source>
        <strain evidence="9 10">OMZ 804</strain>
    </source>
</reference>
<dbReference type="InterPro" id="IPR004872">
    <property type="entry name" value="Lipoprotein_NlpA"/>
</dbReference>
<evidence type="ECO:0000256" key="2">
    <source>
        <dbReference type="ARBA" id="ARBA00022729"/>
    </source>
</evidence>
<feature type="signal peptide" evidence="8">
    <location>
        <begin position="1"/>
        <end position="20"/>
    </location>
</feature>
<evidence type="ECO:0000256" key="3">
    <source>
        <dbReference type="ARBA" id="ARBA00023136"/>
    </source>
</evidence>
<organism evidence="9 10">
    <name type="scientific">Treponema vincentii</name>
    <dbReference type="NCBI Taxonomy" id="69710"/>
    <lineage>
        <taxon>Bacteria</taxon>
        <taxon>Pseudomonadati</taxon>
        <taxon>Spirochaetota</taxon>
        <taxon>Spirochaetia</taxon>
        <taxon>Spirochaetales</taxon>
        <taxon>Treponemataceae</taxon>
        <taxon>Treponema</taxon>
    </lineage>
</organism>
<dbReference type="Pfam" id="PF03180">
    <property type="entry name" value="Lipoprotein_9"/>
    <property type="match status" value="1"/>
</dbReference>
<evidence type="ECO:0000256" key="4">
    <source>
        <dbReference type="ARBA" id="ARBA00023139"/>
    </source>
</evidence>
<comment type="subcellular location">
    <subcellularLocation>
        <location evidence="1">Membrane</location>
        <topology evidence="1">Lipid-anchor</topology>
    </subcellularLocation>
</comment>
<dbReference type="KEGG" id="trz:GWP43_04395"/>
<dbReference type="RefSeq" id="WP_162662991.1">
    <property type="nucleotide sequence ID" value="NZ_CP048020.1"/>
</dbReference>
<keyword evidence="5 6" id="KW-0449">Lipoprotein</keyword>
<dbReference type="Gene3D" id="3.40.190.10">
    <property type="entry name" value="Periplasmic binding protein-like II"/>
    <property type="match status" value="2"/>
</dbReference>
<dbReference type="PANTHER" id="PTHR30429">
    <property type="entry name" value="D-METHIONINE-BINDING LIPOPROTEIN METQ"/>
    <property type="match status" value="1"/>
</dbReference>
<evidence type="ECO:0000256" key="5">
    <source>
        <dbReference type="ARBA" id="ARBA00023288"/>
    </source>
</evidence>
<keyword evidence="3" id="KW-0472">Membrane</keyword>
<evidence type="ECO:0000256" key="7">
    <source>
        <dbReference type="PIRSR" id="PIRSR002854-1"/>
    </source>
</evidence>
<dbReference type="EMBL" id="CP048020">
    <property type="protein sequence ID" value="QHX42809.1"/>
    <property type="molecule type" value="Genomic_DNA"/>
</dbReference>
<evidence type="ECO:0000313" key="10">
    <source>
        <dbReference type="Proteomes" id="UP000464374"/>
    </source>
</evidence>
<dbReference type="CDD" id="cd13597">
    <property type="entry name" value="PBP2_lipoprotein_Tp32"/>
    <property type="match status" value="1"/>
</dbReference>
<proteinExistence type="inferred from homology"/>
<keyword evidence="2 8" id="KW-0732">Signal</keyword>
<keyword evidence="4" id="KW-0564">Palmitate</keyword>
<dbReference type="GO" id="GO:0016020">
    <property type="term" value="C:membrane"/>
    <property type="evidence" value="ECO:0007669"/>
    <property type="project" value="UniProtKB-SubCell"/>
</dbReference>